<dbReference type="AlphaFoldDB" id="A0A840AHT9"/>
<evidence type="ECO:0000256" key="5">
    <source>
        <dbReference type="ARBA" id="ARBA00022692"/>
    </source>
</evidence>
<keyword evidence="3" id="KW-0597">Phosphoprotein</keyword>
<keyword evidence="7 8" id="KW-1133">Transmembrane helix</keyword>
<evidence type="ECO:0000259" key="9">
    <source>
        <dbReference type="PROSITE" id="PS50109"/>
    </source>
</evidence>
<evidence type="ECO:0000256" key="4">
    <source>
        <dbReference type="ARBA" id="ARBA00022679"/>
    </source>
</evidence>
<dbReference type="EMBL" id="JACIDJ010000007">
    <property type="protein sequence ID" value="MBB3900050.1"/>
    <property type="molecule type" value="Genomic_DNA"/>
</dbReference>
<dbReference type="SMART" id="SM00388">
    <property type="entry name" value="HisKA"/>
    <property type="match status" value="1"/>
</dbReference>
<dbReference type="EC" id="2.7.13.3" evidence="2"/>
<keyword evidence="11" id="KW-1185">Reference proteome</keyword>
<dbReference type="Pfam" id="PF02518">
    <property type="entry name" value="HATPase_c"/>
    <property type="match status" value="1"/>
</dbReference>
<name>A0A840AHT9_9PROT</name>
<evidence type="ECO:0000256" key="1">
    <source>
        <dbReference type="ARBA" id="ARBA00000085"/>
    </source>
</evidence>
<dbReference type="GO" id="GO:0005886">
    <property type="term" value="C:plasma membrane"/>
    <property type="evidence" value="ECO:0007669"/>
    <property type="project" value="TreeGrafter"/>
</dbReference>
<dbReference type="SMART" id="SM00387">
    <property type="entry name" value="HATPase_c"/>
    <property type="match status" value="1"/>
</dbReference>
<keyword evidence="6 10" id="KW-0418">Kinase</keyword>
<dbReference type="RefSeq" id="WP_184386268.1">
    <property type="nucleotide sequence ID" value="NZ_JACIDJ010000007.1"/>
</dbReference>
<keyword evidence="4" id="KW-0808">Transferase</keyword>
<feature type="domain" description="Histidine kinase" evidence="9">
    <location>
        <begin position="265"/>
        <end position="467"/>
    </location>
</feature>
<evidence type="ECO:0000256" key="7">
    <source>
        <dbReference type="ARBA" id="ARBA00022989"/>
    </source>
</evidence>
<dbReference type="CDD" id="cd00082">
    <property type="entry name" value="HisKA"/>
    <property type="match status" value="1"/>
</dbReference>
<reference evidence="10 11" key="1">
    <citation type="submission" date="2020-08" db="EMBL/GenBank/DDBJ databases">
        <title>Genomic Encyclopedia of Type Strains, Phase IV (KMG-IV): sequencing the most valuable type-strain genomes for metagenomic binning, comparative biology and taxonomic classification.</title>
        <authorList>
            <person name="Goeker M."/>
        </authorList>
    </citation>
    <scope>NUCLEOTIDE SEQUENCE [LARGE SCALE GENOMIC DNA]</scope>
    <source>
        <strain evidence="10 11">DSM 19979</strain>
    </source>
</reference>
<dbReference type="PANTHER" id="PTHR45436">
    <property type="entry name" value="SENSOR HISTIDINE KINASE YKOH"/>
    <property type="match status" value="1"/>
</dbReference>
<evidence type="ECO:0000256" key="3">
    <source>
        <dbReference type="ARBA" id="ARBA00022553"/>
    </source>
</evidence>
<dbReference type="InterPro" id="IPR050428">
    <property type="entry name" value="TCS_sensor_his_kinase"/>
</dbReference>
<evidence type="ECO:0000313" key="11">
    <source>
        <dbReference type="Proteomes" id="UP000553193"/>
    </source>
</evidence>
<dbReference type="InterPro" id="IPR036097">
    <property type="entry name" value="HisK_dim/P_sf"/>
</dbReference>
<dbReference type="SUPFAM" id="SSF55874">
    <property type="entry name" value="ATPase domain of HSP90 chaperone/DNA topoisomerase II/histidine kinase"/>
    <property type="match status" value="1"/>
</dbReference>
<comment type="caution">
    <text evidence="10">The sequence shown here is derived from an EMBL/GenBank/DDBJ whole genome shotgun (WGS) entry which is preliminary data.</text>
</comment>
<dbReference type="InterPro" id="IPR005467">
    <property type="entry name" value="His_kinase_dom"/>
</dbReference>
<protein>
    <recommendedName>
        <fullName evidence="2">histidine kinase</fullName>
        <ecNumber evidence="2">2.7.13.3</ecNumber>
    </recommendedName>
</protein>
<dbReference type="Proteomes" id="UP000553193">
    <property type="component" value="Unassembled WGS sequence"/>
</dbReference>
<dbReference type="SUPFAM" id="SSF47384">
    <property type="entry name" value="Homodimeric domain of signal transducing histidine kinase"/>
    <property type="match status" value="1"/>
</dbReference>
<keyword evidence="5 8" id="KW-0812">Transmembrane</keyword>
<evidence type="ECO:0000313" key="10">
    <source>
        <dbReference type="EMBL" id="MBB3900050.1"/>
    </source>
</evidence>
<evidence type="ECO:0000256" key="2">
    <source>
        <dbReference type="ARBA" id="ARBA00012438"/>
    </source>
</evidence>
<evidence type="ECO:0000256" key="8">
    <source>
        <dbReference type="SAM" id="Phobius"/>
    </source>
</evidence>
<dbReference type="Gene3D" id="3.30.565.10">
    <property type="entry name" value="Histidine kinase-like ATPase, C-terminal domain"/>
    <property type="match status" value="1"/>
</dbReference>
<dbReference type="GO" id="GO:0000155">
    <property type="term" value="F:phosphorelay sensor kinase activity"/>
    <property type="evidence" value="ECO:0007669"/>
    <property type="project" value="InterPro"/>
</dbReference>
<proteinExistence type="predicted"/>
<dbReference type="InterPro" id="IPR036890">
    <property type="entry name" value="HATPase_C_sf"/>
</dbReference>
<evidence type="ECO:0000256" key="6">
    <source>
        <dbReference type="ARBA" id="ARBA00022777"/>
    </source>
</evidence>
<dbReference type="PROSITE" id="PS50109">
    <property type="entry name" value="HIS_KIN"/>
    <property type="match status" value="1"/>
</dbReference>
<organism evidence="10 11">
    <name type="scientific">Roseococcus suduntuyensis</name>
    <dbReference type="NCBI Taxonomy" id="455361"/>
    <lineage>
        <taxon>Bacteria</taxon>
        <taxon>Pseudomonadati</taxon>
        <taxon>Pseudomonadota</taxon>
        <taxon>Alphaproteobacteria</taxon>
        <taxon>Acetobacterales</taxon>
        <taxon>Roseomonadaceae</taxon>
        <taxon>Roseococcus</taxon>
    </lineage>
</organism>
<dbReference type="InterPro" id="IPR003661">
    <property type="entry name" value="HisK_dim/P_dom"/>
</dbReference>
<gene>
    <name evidence="10" type="ORF">GGQ83_003517</name>
</gene>
<keyword evidence="8" id="KW-0472">Membrane</keyword>
<sequence>MRALAPRRWPLALRVPLLITLLMVGVAGAISKLVLVRLEAVQATHFEELSDAYLDGLSTALLPAMIRRDAWEAFDALDRSRPRYQAVGALLVLVVLPDGSVLAASDPLRHPLGAAAPPEAEPAPLHLEPSAATAWIHRAVSEGGVAVGRIAAEVDVTSLATERRATLLALVGVNAALTLLFALLGWLLVRRMLHPVLRLSERLGQAAEGRLQPIAEADMPPADTEEGRAYRRYNAAAAAIAEREALLTRLAEEERRALVGRYASAMAHEVNNPLGGLFNAVRMIQRHGDDPQRRQRAASLLERGLTGIHNVVRASLILWRGEADARPVSAADIDDLRLLIESEARRRELVLDWRHEMDGGFPAPAQMVRQVALNLLLNACAASPPGGRVTLRAAVAAGALTLEVADEGPGLPAEACALLLDGQAAQVPQAGGLGLWTVARLVRELGARVKIAGPPGSRIIIRIHDAERGTPRLAA</sequence>
<comment type="catalytic activity">
    <reaction evidence="1">
        <text>ATP + protein L-histidine = ADP + protein N-phospho-L-histidine.</text>
        <dbReference type="EC" id="2.7.13.3"/>
    </reaction>
</comment>
<dbReference type="InterPro" id="IPR003594">
    <property type="entry name" value="HATPase_dom"/>
</dbReference>
<dbReference type="PANTHER" id="PTHR45436:SF5">
    <property type="entry name" value="SENSOR HISTIDINE KINASE TRCS"/>
    <property type="match status" value="1"/>
</dbReference>
<dbReference type="Gene3D" id="1.10.287.130">
    <property type="match status" value="1"/>
</dbReference>
<feature type="transmembrane region" description="Helical" evidence="8">
    <location>
        <begin position="167"/>
        <end position="189"/>
    </location>
</feature>
<accession>A0A840AHT9</accession>